<evidence type="ECO:0000313" key="3">
    <source>
        <dbReference type="Proteomes" id="UP001159364"/>
    </source>
</evidence>
<comment type="caution">
    <text evidence="2">The sequence shown here is derived from an EMBL/GenBank/DDBJ whole genome shotgun (WGS) entry which is preliminary data.</text>
</comment>
<proteinExistence type="predicted"/>
<evidence type="ECO:0000313" key="2">
    <source>
        <dbReference type="EMBL" id="KAJ8768614.1"/>
    </source>
</evidence>
<protein>
    <submittedName>
        <fullName evidence="2">Uncharacterized protein</fullName>
    </submittedName>
</protein>
<name>A0AAV8TRT7_9ROSI</name>
<dbReference type="PANTHER" id="PTHR35312:SF1">
    <property type="entry name" value="OS07G0641800 PROTEIN"/>
    <property type="match status" value="1"/>
</dbReference>
<accession>A0AAV8TRT7</accession>
<reference evidence="2 3" key="1">
    <citation type="submission" date="2021-09" db="EMBL/GenBank/DDBJ databases">
        <title>Genomic insights and catalytic innovation underlie evolution of tropane alkaloids biosynthesis.</title>
        <authorList>
            <person name="Wang Y.-J."/>
            <person name="Tian T."/>
            <person name="Huang J.-P."/>
            <person name="Huang S.-X."/>
        </authorList>
    </citation>
    <scope>NUCLEOTIDE SEQUENCE [LARGE SCALE GENOMIC DNA]</scope>
    <source>
        <strain evidence="2">KIB-2018</strain>
        <tissue evidence="2">Leaf</tissue>
    </source>
</reference>
<organism evidence="2 3">
    <name type="scientific">Erythroxylum novogranatense</name>
    <dbReference type="NCBI Taxonomy" id="1862640"/>
    <lineage>
        <taxon>Eukaryota</taxon>
        <taxon>Viridiplantae</taxon>
        <taxon>Streptophyta</taxon>
        <taxon>Embryophyta</taxon>
        <taxon>Tracheophyta</taxon>
        <taxon>Spermatophyta</taxon>
        <taxon>Magnoliopsida</taxon>
        <taxon>eudicotyledons</taxon>
        <taxon>Gunneridae</taxon>
        <taxon>Pentapetalae</taxon>
        <taxon>rosids</taxon>
        <taxon>fabids</taxon>
        <taxon>Malpighiales</taxon>
        <taxon>Erythroxylaceae</taxon>
        <taxon>Erythroxylum</taxon>
    </lineage>
</organism>
<sequence>MDEQEFRRLLDMFPIIRPRDYHIESDPSRQSSSSRLGHGIESYVSRHSTSTSGPSEVIKKWQDAWEGEDENEKENQAIDVNDPFWKKLKLAAEKKLGAAEAERFCMAFQEVHRKLVYEDLSLDAARDFLKKSKGLRA</sequence>
<feature type="region of interest" description="Disordered" evidence="1">
    <location>
        <begin position="21"/>
        <end position="57"/>
    </location>
</feature>
<dbReference type="EMBL" id="JAIWQS010000004">
    <property type="protein sequence ID" value="KAJ8768614.1"/>
    <property type="molecule type" value="Genomic_DNA"/>
</dbReference>
<dbReference type="PANTHER" id="PTHR35312">
    <property type="entry name" value="OS07G0641800 PROTEIN"/>
    <property type="match status" value="1"/>
</dbReference>
<feature type="compositionally biased region" description="Polar residues" evidence="1">
    <location>
        <begin position="45"/>
        <end position="54"/>
    </location>
</feature>
<gene>
    <name evidence="2" type="ORF">K2173_023518</name>
</gene>
<dbReference type="Proteomes" id="UP001159364">
    <property type="component" value="Linkage Group LG04"/>
</dbReference>
<dbReference type="AlphaFoldDB" id="A0AAV8TRT7"/>
<evidence type="ECO:0000256" key="1">
    <source>
        <dbReference type="SAM" id="MobiDB-lite"/>
    </source>
</evidence>
<keyword evidence="3" id="KW-1185">Reference proteome</keyword>